<accession>A0A5N7BQ18</accession>
<dbReference type="EMBL" id="ML736154">
    <property type="protein sequence ID" value="KAE8383698.1"/>
    <property type="molecule type" value="Genomic_DNA"/>
</dbReference>
<reference evidence="1 2" key="1">
    <citation type="submission" date="2019-04" db="EMBL/GenBank/DDBJ databases">
        <title>Friends and foes A comparative genomics studyof 23 Aspergillus species from section Flavi.</title>
        <authorList>
            <consortium name="DOE Joint Genome Institute"/>
            <person name="Kjaerbolling I."/>
            <person name="Vesth T."/>
            <person name="Frisvad J.C."/>
            <person name="Nybo J.L."/>
            <person name="Theobald S."/>
            <person name="Kildgaard S."/>
            <person name="Isbrandt T."/>
            <person name="Kuo A."/>
            <person name="Sato A."/>
            <person name="Lyhne E.K."/>
            <person name="Kogle M.E."/>
            <person name="Wiebenga A."/>
            <person name="Kun R.S."/>
            <person name="Lubbers R.J."/>
            <person name="Makela M.R."/>
            <person name="Barry K."/>
            <person name="Chovatia M."/>
            <person name="Clum A."/>
            <person name="Daum C."/>
            <person name="Haridas S."/>
            <person name="He G."/>
            <person name="LaButti K."/>
            <person name="Lipzen A."/>
            <person name="Mondo S."/>
            <person name="Riley R."/>
            <person name="Salamov A."/>
            <person name="Simmons B.A."/>
            <person name="Magnuson J.K."/>
            <person name="Henrissat B."/>
            <person name="Mortensen U.H."/>
            <person name="Larsen T.O."/>
            <person name="Devries R.P."/>
            <person name="Grigoriev I.V."/>
            <person name="Machida M."/>
            <person name="Baker S.E."/>
            <person name="Andersen M.R."/>
        </authorList>
    </citation>
    <scope>NUCLEOTIDE SEQUENCE [LARGE SCALE GENOMIC DNA]</scope>
    <source>
        <strain evidence="1 2">IBT 29228</strain>
    </source>
</reference>
<dbReference type="AlphaFoldDB" id="A0A5N7BQ18"/>
<protein>
    <submittedName>
        <fullName evidence="1">Uncharacterized protein</fullName>
    </submittedName>
</protein>
<proteinExistence type="predicted"/>
<evidence type="ECO:0000313" key="1">
    <source>
        <dbReference type="EMBL" id="KAE8383698.1"/>
    </source>
</evidence>
<sequence>MVNLSAIVGILLAKTCPSVSIAVARRLFRHAQCRYLSKCLNRRWWFMKTSPRPYHHSWYVATSQAGLLGRVSWSSR</sequence>
<name>A0A5N7BQ18_9EURO</name>
<organism evidence="1 2">
    <name type="scientific">Aspergillus bertholletiae</name>
    <dbReference type="NCBI Taxonomy" id="1226010"/>
    <lineage>
        <taxon>Eukaryota</taxon>
        <taxon>Fungi</taxon>
        <taxon>Dikarya</taxon>
        <taxon>Ascomycota</taxon>
        <taxon>Pezizomycotina</taxon>
        <taxon>Eurotiomycetes</taxon>
        <taxon>Eurotiomycetidae</taxon>
        <taxon>Eurotiales</taxon>
        <taxon>Aspergillaceae</taxon>
        <taxon>Aspergillus</taxon>
        <taxon>Aspergillus subgen. Circumdati</taxon>
    </lineage>
</organism>
<keyword evidence="2" id="KW-1185">Reference proteome</keyword>
<dbReference type="Proteomes" id="UP000326198">
    <property type="component" value="Unassembled WGS sequence"/>
</dbReference>
<evidence type="ECO:0000313" key="2">
    <source>
        <dbReference type="Proteomes" id="UP000326198"/>
    </source>
</evidence>
<gene>
    <name evidence="1" type="ORF">BDV26DRAFT_251479</name>
</gene>